<name>W0RW28_9BACT</name>
<dbReference type="InterPro" id="IPR025444">
    <property type="entry name" value="Monooxy_af470"/>
</dbReference>
<gene>
    <name evidence="1" type="ORF">J421_6233</name>
</gene>
<accession>W0RW28</accession>
<dbReference type="RefSeq" id="WP_025415059.1">
    <property type="nucleotide sequence ID" value="NZ_CP007130.1"/>
</dbReference>
<dbReference type="KEGG" id="gba:J421_6233"/>
<dbReference type="Proteomes" id="UP000019151">
    <property type="component" value="Plasmid 2"/>
</dbReference>
<dbReference type="eggNOG" id="ENOG5030N64">
    <property type="taxonomic scope" value="Bacteria"/>
</dbReference>
<evidence type="ECO:0008006" key="3">
    <source>
        <dbReference type="Google" id="ProtNLM"/>
    </source>
</evidence>
<proteinExistence type="predicted"/>
<evidence type="ECO:0000313" key="1">
    <source>
        <dbReference type="EMBL" id="AHG93768.1"/>
    </source>
</evidence>
<dbReference type="InParanoid" id="W0RW28"/>
<protein>
    <recommendedName>
        <fullName evidence="3">DUF4188 domain-containing protein</fullName>
    </recommendedName>
</protein>
<dbReference type="AlphaFoldDB" id="W0RW28"/>
<evidence type="ECO:0000313" key="2">
    <source>
        <dbReference type="Proteomes" id="UP000019151"/>
    </source>
</evidence>
<dbReference type="EMBL" id="CP007130">
    <property type="protein sequence ID" value="AHG93768.1"/>
    <property type="molecule type" value="Genomic_DNA"/>
</dbReference>
<dbReference type="PATRIC" id="fig|861299.3.peg.6298"/>
<keyword evidence="2" id="KW-1185">Reference proteome</keyword>
<geneLocation type="plasmid" evidence="1 2">
    <name>2</name>
</geneLocation>
<sequence>MATIFPQRMTAEIDGDFVVFIIGMRVNKPWKVHKWLPVALAMPRMLKELAGRPEAGLLAVTQGVFFLVQYWRSFEHLEAYARSRDAAHWPAWTHFNQRIRVSSGDVGIWHETYLVRAGEYEAIYGAMPRVGLAQAGRHVPIAEARESARGRVETGRGARDLVPS</sequence>
<dbReference type="HOGENOM" id="CLU_109716_0_0_0"/>
<keyword evidence="1" id="KW-0614">Plasmid</keyword>
<dbReference type="Pfam" id="PF13826">
    <property type="entry name" value="Monooxy_af470-like"/>
    <property type="match status" value="1"/>
</dbReference>
<organism evidence="1 2">
    <name type="scientific">Gemmatirosa kalamazoonensis</name>
    <dbReference type="NCBI Taxonomy" id="861299"/>
    <lineage>
        <taxon>Bacteria</taxon>
        <taxon>Pseudomonadati</taxon>
        <taxon>Gemmatimonadota</taxon>
        <taxon>Gemmatimonadia</taxon>
        <taxon>Gemmatimonadales</taxon>
        <taxon>Gemmatimonadaceae</taxon>
        <taxon>Gemmatirosa</taxon>
    </lineage>
</organism>
<reference evidence="1 2" key="1">
    <citation type="journal article" date="2014" name="Genome Announc.">
        <title>Genome Sequence and Methylome of Soil Bacterium Gemmatirosa kalamazoonensis KBS708T, a Member of the Rarely Cultivated Gemmatimonadetes Phylum.</title>
        <authorList>
            <person name="Debruyn J.M."/>
            <person name="Radosevich M."/>
            <person name="Wommack K.E."/>
            <person name="Polson S.W."/>
            <person name="Hauser L.J."/>
            <person name="Fawaz M.N."/>
            <person name="Korlach J."/>
            <person name="Tsai Y.C."/>
        </authorList>
    </citation>
    <scope>NUCLEOTIDE SEQUENCE [LARGE SCALE GENOMIC DNA]</scope>
    <source>
        <strain evidence="1 2">KBS708</strain>
        <plasmid evidence="2">Plasmid 2</plasmid>
    </source>
</reference>